<reference evidence="1 2" key="1">
    <citation type="journal article" date="2024" name="Int. J. Syst. Evol. Microbiol.">
        <title>Paenibacillus hexagrammi sp. nov., a novel bacterium isolated from the gut content of Hexagrammos agrammus.</title>
        <authorList>
            <person name="Jung H.K."/>
            <person name="Kim D.G."/>
            <person name="Zin H."/>
            <person name="Park J."/>
            <person name="Jung H."/>
            <person name="Kim Y.O."/>
            <person name="Kong H.J."/>
            <person name="Kim J.W."/>
            <person name="Kim Y.S."/>
        </authorList>
    </citation>
    <scope>NUCLEOTIDE SEQUENCE [LARGE SCALE GENOMIC DNA]</scope>
    <source>
        <strain evidence="1 2">YPD9-1</strain>
    </source>
</reference>
<proteinExistence type="predicted"/>
<evidence type="ECO:0000313" key="2">
    <source>
        <dbReference type="Proteomes" id="UP001649230"/>
    </source>
</evidence>
<sequence>MNKTLEQELVLELSQFRNPNANRIKELVSEKLDWAEVLGHLIYNRTAGIAYHVLRQSEAPFFNREFEFGLFLIHEIQRQRTESHRIHITQLAEAME</sequence>
<organism evidence="1 2">
    <name type="scientific">Paenibacillus hexagrammi</name>
    <dbReference type="NCBI Taxonomy" id="2908839"/>
    <lineage>
        <taxon>Bacteria</taxon>
        <taxon>Bacillati</taxon>
        <taxon>Bacillota</taxon>
        <taxon>Bacilli</taxon>
        <taxon>Bacillales</taxon>
        <taxon>Paenibacillaceae</taxon>
        <taxon>Paenibacillus</taxon>
    </lineage>
</organism>
<keyword evidence="2" id="KW-1185">Reference proteome</keyword>
<dbReference type="RefSeq" id="WP_235117699.1">
    <property type="nucleotide sequence ID" value="NZ_CP090978.1"/>
</dbReference>
<protein>
    <recommendedName>
        <fullName evidence="3">DinB family protein</fullName>
    </recommendedName>
</protein>
<gene>
    <name evidence="1" type="ORF">L0M14_16070</name>
</gene>
<evidence type="ECO:0000313" key="1">
    <source>
        <dbReference type="EMBL" id="UJF31353.1"/>
    </source>
</evidence>
<evidence type="ECO:0008006" key="3">
    <source>
        <dbReference type="Google" id="ProtNLM"/>
    </source>
</evidence>
<accession>A0ABY3SBJ6</accession>
<dbReference type="EMBL" id="CP090978">
    <property type="protein sequence ID" value="UJF31353.1"/>
    <property type="molecule type" value="Genomic_DNA"/>
</dbReference>
<dbReference type="Proteomes" id="UP001649230">
    <property type="component" value="Chromosome"/>
</dbReference>
<name>A0ABY3SBJ6_9BACL</name>